<dbReference type="EMBL" id="CDMZ01001731">
    <property type="protein sequence ID" value="CEM36747.1"/>
    <property type="molecule type" value="Genomic_DNA"/>
</dbReference>
<evidence type="ECO:0000256" key="1">
    <source>
        <dbReference type="SAM" id="MobiDB-lite"/>
    </source>
</evidence>
<accession>A0A0G4H039</accession>
<dbReference type="VEuPathDB" id="CryptoDB:Cvel_24082"/>
<organism evidence="2">
    <name type="scientific">Chromera velia CCMP2878</name>
    <dbReference type="NCBI Taxonomy" id="1169474"/>
    <lineage>
        <taxon>Eukaryota</taxon>
        <taxon>Sar</taxon>
        <taxon>Alveolata</taxon>
        <taxon>Colpodellida</taxon>
        <taxon>Chromeraceae</taxon>
        <taxon>Chromera</taxon>
    </lineage>
</organism>
<reference evidence="2" key="1">
    <citation type="submission" date="2014-11" db="EMBL/GenBank/DDBJ databases">
        <authorList>
            <person name="Otto D Thomas"/>
            <person name="Naeem Raeece"/>
        </authorList>
    </citation>
    <scope>NUCLEOTIDE SEQUENCE</scope>
</reference>
<name>A0A0G4H039_9ALVE</name>
<feature type="compositionally biased region" description="Basic and acidic residues" evidence="1">
    <location>
        <begin position="98"/>
        <end position="120"/>
    </location>
</feature>
<evidence type="ECO:0000313" key="2">
    <source>
        <dbReference type="EMBL" id="CEM36747.1"/>
    </source>
</evidence>
<feature type="region of interest" description="Disordered" evidence="1">
    <location>
        <begin position="29"/>
        <end position="156"/>
    </location>
</feature>
<protein>
    <submittedName>
        <fullName evidence="2">Uncharacterized protein</fullName>
    </submittedName>
</protein>
<gene>
    <name evidence="2" type="ORF">Cvel_24082</name>
</gene>
<proteinExistence type="predicted"/>
<dbReference type="AlphaFoldDB" id="A0A0G4H039"/>
<feature type="compositionally biased region" description="Polar residues" evidence="1">
    <location>
        <begin position="43"/>
        <end position="54"/>
    </location>
</feature>
<sequence>MSEDEPEGKAIPGLKFDQISIEQIEESLRAASAKVREPPVVQAESSPETQSAQSPIDDAVAAAQPLDRVGSLPQAAPPVFGIAQDKGASEAGCAESRQQGEKRKTLSPHTKDHSPSEHATETTPVAAPEVGESIAKETGPSRKEKKMVSSLELDRFAHRPSFRDSSWLFSTDPGVPN</sequence>